<gene>
    <name evidence="9" type="ORF">SDRG_09398</name>
</gene>
<dbReference type="InParanoid" id="T0QDQ0"/>
<dbReference type="PANTHER" id="PTHR24291">
    <property type="entry name" value="CYTOCHROME P450 FAMILY 4"/>
    <property type="match status" value="1"/>
</dbReference>
<dbReference type="eggNOG" id="KOG0157">
    <property type="taxonomic scope" value="Eukaryota"/>
</dbReference>
<dbReference type="PANTHER" id="PTHR24291:SF50">
    <property type="entry name" value="BIFUNCTIONAL ALBAFLAVENONE MONOOXYGENASE_TERPENE SYNTHASE"/>
    <property type="match status" value="1"/>
</dbReference>
<dbReference type="STRING" id="1156394.T0QDQ0"/>
<reference evidence="9 10" key="1">
    <citation type="submission" date="2012-04" db="EMBL/GenBank/DDBJ databases">
        <title>The Genome Sequence of Saprolegnia declina VS20.</title>
        <authorList>
            <consortium name="The Broad Institute Genome Sequencing Platform"/>
            <person name="Russ C."/>
            <person name="Nusbaum C."/>
            <person name="Tyler B."/>
            <person name="van West P."/>
            <person name="Dieguez-Uribeondo J."/>
            <person name="de Bruijn I."/>
            <person name="Tripathy S."/>
            <person name="Jiang R."/>
            <person name="Young S.K."/>
            <person name="Zeng Q."/>
            <person name="Gargeya S."/>
            <person name="Fitzgerald M."/>
            <person name="Haas B."/>
            <person name="Abouelleil A."/>
            <person name="Alvarado L."/>
            <person name="Arachchi H.M."/>
            <person name="Berlin A."/>
            <person name="Chapman S.B."/>
            <person name="Goldberg J."/>
            <person name="Griggs A."/>
            <person name="Gujja S."/>
            <person name="Hansen M."/>
            <person name="Howarth C."/>
            <person name="Imamovic A."/>
            <person name="Larimer J."/>
            <person name="McCowen C."/>
            <person name="Montmayeur A."/>
            <person name="Murphy C."/>
            <person name="Neiman D."/>
            <person name="Pearson M."/>
            <person name="Priest M."/>
            <person name="Roberts A."/>
            <person name="Saif S."/>
            <person name="Shea T."/>
            <person name="Sisk P."/>
            <person name="Sykes S."/>
            <person name="Wortman J."/>
            <person name="Nusbaum C."/>
            <person name="Birren B."/>
        </authorList>
    </citation>
    <scope>NUCLEOTIDE SEQUENCE [LARGE SCALE GENOMIC DNA]</scope>
    <source>
        <strain evidence="9 10">VS20</strain>
    </source>
</reference>
<feature type="binding site" description="axial binding residue" evidence="7">
    <location>
        <position position="442"/>
    </location>
    <ligand>
        <name>heme</name>
        <dbReference type="ChEBI" id="CHEBI:30413"/>
    </ligand>
    <ligandPart>
        <name>Fe</name>
        <dbReference type="ChEBI" id="CHEBI:18248"/>
    </ligandPart>
</feature>
<dbReference type="VEuPathDB" id="FungiDB:SDRG_09398"/>
<keyword evidence="2 7" id="KW-0349">Heme</keyword>
<dbReference type="GeneID" id="19950125"/>
<keyword evidence="10" id="KW-1185">Reference proteome</keyword>
<dbReference type="Pfam" id="PF00067">
    <property type="entry name" value="p450"/>
    <property type="match status" value="1"/>
</dbReference>
<evidence type="ECO:0000313" key="10">
    <source>
        <dbReference type="Proteomes" id="UP000030762"/>
    </source>
</evidence>
<dbReference type="PROSITE" id="PS00086">
    <property type="entry name" value="CYTOCHROME_P450"/>
    <property type="match status" value="1"/>
</dbReference>
<keyword evidence="3 7" id="KW-0479">Metal-binding</keyword>
<evidence type="ECO:0008006" key="11">
    <source>
        <dbReference type="Google" id="ProtNLM"/>
    </source>
</evidence>
<dbReference type="InterPro" id="IPR050196">
    <property type="entry name" value="Cytochrome_P450_Monoox"/>
</dbReference>
<dbReference type="Proteomes" id="UP000030762">
    <property type="component" value="Unassembled WGS sequence"/>
</dbReference>
<evidence type="ECO:0000256" key="1">
    <source>
        <dbReference type="ARBA" id="ARBA00010617"/>
    </source>
</evidence>
<dbReference type="OrthoDB" id="1470350at2759"/>
<dbReference type="InterPro" id="IPR017972">
    <property type="entry name" value="Cyt_P450_CS"/>
</dbReference>
<evidence type="ECO:0000256" key="5">
    <source>
        <dbReference type="ARBA" id="ARBA00023004"/>
    </source>
</evidence>
<dbReference type="InterPro" id="IPR002401">
    <property type="entry name" value="Cyt_P450_E_grp-I"/>
</dbReference>
<keyword evidence="6 8" id="KW-0503">Monooxygenase</keyword>
<protein>
    <recommendedName>
        <fullName evidence="11">Cytochrome P450</fullName>
    </recommendedName>
</protein>
<evidence type="ECO:0000256" key="2">
    <source>
        <dbReference type="ARBA" id="ARBA00022617"/>
    </source>
</evidence>
<name>T0QDQ0_SAPDV</name>
<evidence type="ECO:0000256" key="4">
    <source>
        <dbReference type="ARBA" id="ARBA00023002"/>
    </source>
</evidence>
<dbReference type="OMA" id="ELYPMMW"/>
<dbReference type="GO" id="GO:0016705">
    <property type="term" value="F:oxidoreductase activity, acting on paired donors, with incorporation or reduction of molecular oxygen"/>
    <property type="evidence" value="ECO:0007669"/>
    <property type="project" value="InterPro"/>
</dbReference>
<evidence type="ECO:0000256" key="8">
    <source>
        <dbReference type="RuleBase" id="RU000461"/>
    </source>
</evidence>
<dbReference type="AlphaFoldDB" id="T0QDQ0"/>
<dbReference type="PRINTS" id="PR00463">
    <property type="entry name" value="EP450I"/>
</dbReference>
<dbReference type="EMBL" id="JH767161">
    <property type="protein sequence ID" value="EQC32866.1"/>
    <property type="molecule type" value="Genomic_DNA"/>
</dbReference>
<dbReference type="Gene3D" id="1.10.630.10">
    <property type="entry name" value="Cytochrome P450"/>
    <property type="match status" value="1"/>
</dbReference>
<dbReference type="GO" id="GO:0004497">
    <property type="term" value="F:monooxygenase activity"/>
    <property type="evidence" value="ECO:0007669"/>
    <property type="project" value="UniProtKB-KW"/>
</dbReference>
<evidence type="ECO:0000313" key="9">
    <source>
        <dbReference type="EMBL" id="EQC32866.1"/>
    </source>
</evidence>
<keyword evidence="4 8" id="KW-0560">Oxidoreductase</keyword>
<proteinExistence type="inferred from homology"/>
<keyword evidence="5 7" id="KW-0408">Iron</keyword>
<dbReference type="RefSeq" id="XP_008613552.1">
    <property type="nucleotide sequence ID" value="XM_008615330.1"/>
</dbReference>
<organism evidence="9 10">
    <name type="scientific">Saprolegnia diclina (strain VS20)</name>
    <dbReference type="NCBI Taxonomy" id="1156394"/>
    <lineage>
        <taxon>Eukaryota</taxon>
        <taxon>Sar</taxon>
        <taxon>Stramenopiles</taxon>
        <taxon>Oomycota</taxon>
        <taxon>Saprolegniomycetes</taxon>
        <taxon>Saprolegniales</taxon>
        <taxon>Saprolegniaceae</taxon>
        <taxon>Saprolegnia</taxon>
    </lineage>
</organism>
<comment type="similarity">
    <text evidence="1 8">Belongs to the cytochrome P450 family.</text>
</comment>
<dbReference type="GO" id="GO:0005506">
    <property type="term" value="F:iron ion binding"/>
    <property type="evidence" value="ECO:0007669"/>
    <property type="project" value="InterPro"/>
</dbReference>
<evidence type="ECO:0000256" key="7">
    <source>
        <dbReference type="PIRSR" id="PIRSR602401-1"/>
    </source>
</evidence>
<dbReference type="PRINTS" id="PR00385">
    <property type="entry name" value="P450"/>
</dbReference>
<dbReference type="InterPro" id="IPR001128">
    <property type="entry name" value="Cyt_P450"/>
</dbReference>
<evidence type="ECO:0000256" key="6">
    <source>
        <dbReference type="ARBA" id="ARBA00023033"/>
    </source>
</evidence>
<evidence type="ECO:0000256" key="3">
    <source>
        <dbReference type="ARBA" id="ARBA00022723"/>
    </source>
</evidence>
<comment type="cofactor">
    <cofactor evidence="7">
        <name>heme</name>
        <dbReference type="ChEBI" id="CHEBI:30413"/>
    </cofactor>
</comment>
<dbReference type="InterPro" id="IPR036396">
    <property type="entry name" value="Cyt_P450_sf"/>
</dbReference>
<accession>T0QDQ0</accession>
<dbReference type="SUPFAM" id="SSF48264">
    <property type="entry name" value="Cytochrome P450"/>
    <property type="match status" value="1"/>
</dbReference>
<dbReference type="GO" id="GO:0020037">
    <property type="term" value="F:heme binding"/>
    <property type="evidence" value="ECO:0007669"/>
    <property type="project" value="InterPro"/>
</dbReference>
<sequence length="501" mass="54977">MEGSVTSAGAAILVILVAYVCHRYGRNAPFLPGLPFPTGLHKPFVGVATEMSTLKGMTRLFVDAADANGMVSFRLLTQRSVAVTRADHVRQVYMATTNRGPTPIIDMHMQAFLGDRSVSLLMRDEWKLHRRLISRAFQWQNLAAMVPAMASVAETFVGVWLQATTPAIDVFPLLKRLALDTIGRTGFGFDMGALLDEANPMASALDFLVNEVNRRCLEQPLCPSSHLYWLPTRMNRRHADAVRTVRTTLHNLIQARIATYAASSLRHHDLLEAMLDAASADNSPMDAKTLADNVLTFFFAGSDTTSSAMAYTLFLLAMHPDVQAKAVAEIDTVVSTTSPITYEAVQRLPYVSAVLTEALRLYAPAPFTYRHADDDLVLGDHVVPAGTLLALPMWFINRSPLNWGNDATEFKPERHLASDCDRFSAKDRAFRFASFSGGPRNCVGMRFAQLEAAVVLTTVLRQYIVTRPRDAPSVEPNAVGISITPEGGMWLALTPRAAVSA</sequence>